<name>A0A1R1Y4L9_9FUNG</name>
<dbReference type="OrthoDB" id="2194526at2759"/>
<evidence type="ECO:0000313" key="2">
    <source>
        <dbReference type="Proteomes" id="UP000187283"/>
    </source>
</evidence>
<gene>
    <name evidence="1" type="ORF">AYI70_g3286</name>
</gene>
<sequence length="91" mass="11178">MVKKEFDIELSISKIHRCCFRFFYNLKRIRILPIRRNDEENLNAMEEYSKKYTDYTATYDEEEFFSSMRNFSGLRSTQDKIKKYIDLLHSK</sequence>
<comment type="caution">
    <text evidence="1">The sequence shown here is derived from an EMBL/GenBank/DDBJ whole genome shotgun (WGS) entry which is preliminary data.</text>
</comment>
<evidence type="ECO:0000313" key="1">
    <source>
        <dbReference type="EMBL" id="OMJ21745.1"/>
    </source>
</evidence>
<dbReference type="AlphaFoldDB" id="A0A1R1Y4L9"/>
<organism evidence="1 2">
    <name type="scientific">Smittium culicis</name>
    <dbReference type="NCBI Taxonomy" id="133412"/>
    <lineage>
        <taxon>Eukaryota</taxon>
        <taxon>Fungi</taxon>
        <taxon>Fungi incertae sedis</taxon>
        <taxon>Zoopagomycota</taxon>
        <taxon>Kickxellomycotina</taxon>
        <taxon>Harpellomycetes</taxon>
        <taxon>Harpellales</taxon>
        <taxon>Legeriomycetaceae</taxon>
        <taxon>Smittium</taxon>
    </lineage>
</organism>
<dbReference type="EMBL" id="LSSN01000926">
    <property type="protein sequence ID" value="OMJ21745.1"/>
    <property type="molecule type" value="Genomic_DNA"/>
</dbReference>
<protein>
    <submittedName>
        <fullName evidence="1">Uncharacterized protein</fullName>
    </submittedName>
</protein>
<proteinExistence type="predicted"/>
<dbReference type="Proteomes" id="UP000187283">
    <property type="component" value="Unassembled WGS sequence"/>
</dbReference>
<reference evidence="1 2" key="1">
    <citation type="submission" date="2017-01" db="EMBL/GenBank/DDBJ databases">
        <authorList>
            <person name="Mah S.A."/>
            <person name="Swanson W.J."/>
            <person name="Moy G.W."/>
            <person name="Vacquier V.D."/>
        </authorList>
    </citation>
    <scope>NUCLEOTIDE SEQUENCE [LARGE SCALE GENOMIC DNA]</scope>
    <source>
        <strain evidence="1 2">GSMNP</strain>
    </source>
</reference>
<accession>A0A1R1Y4L9</accession>
<keyword evidence="2" id="KW-1185">Reference proteome</keyword>